<evidence type="ECO:0000313" key="2">
    <source>
        <dbReference type="EMBL" id="RNL84311.1"/>
    </source>
</evidence>
<keyword evidence="1" id="KW-1133">Transmembrane helix</keyword>
<organism evidence="2 3">
    <name type="scientific">Halostreptopolyspora alba</name>
    <dbReference type="NCBI Taxonomy" id="2487137"/>
    <lineage>
        <taxon>Bacteria</taxon>
        <taxon>Bacillati</taxon>
        <taxon>Actinomycetota</taxon>
        <taxon>Actinomycetes</taxon>
        <taxon>Streptosporangiales</taxon>
        <taxon>Nocardiopsidaceae</taxon>
        <taxon>Halostreptopolyspora</taxon>
    </lineage>
</organism>
<dbReference type="Proteomes" id="UP000269198">
    <property type="component" value="Unassembled WGS sequence"/>
</dbReference>
<protein>
    <submittedName>
        <fullName evidence="2">Uncharacterized protein</fullName>
    </submittedName>
</protein>
<reference evidence="2 3" key="1">
    <citation type="submission" date="2018-11" db="EMBL/GenBank/DDBJ databases">
        <title>The genome draft of YIM 96095.</title>
        <authorList>
            <person name="Tang S.-K."/>
            <person name="Chunyu W.-X."/>
            <person name="Feng Y.-Z."/>
        </authorList>
    </citation>
    <scope>NUCLEOTIDE SEQUENCE [LARGE SCALE GENOMIC DNA]</scope>
    <source>
        <strain evidence="2 3">YIM 96095</strain>
    </source>
</reference>
<dbReference type="OrthoDB" id="10011536at2"/>
<comment type="caution">
    <text evidence="2">The sequence shown here is derived from an EMBL/GenBank/DDBJ whole genome shotgun (WGS) entry which is preliminary data.</text>
</comment>
<feature type="transmembrane region" description="Helical" evidence="1">
    <location>
        <begin position="89"/>
        <end position="107"/>
    </location>
</feature>
<dbReference type="AlphaFoldDB" id="A0A3N0E902"/>
<keyword evidence="1" id="KW-0812">Transmembrane</keyword>
<dbReference type="RefSeq" id="WP_123201482.1">
    <property type="nucleotide sequence ID" value="NZ_RJMB01000011.1"/>
</dbReference>
<accession>A0A3N0E902</accession>
<evidence type="ECO:0000256" key="1">
    <source>
        <dbReference type="SAM" id="Phobius"/>
    </source>
</evidence>
<proteinExistence type="predicted"/>
<name>A0A3N0E902_9ACTN</name>
<sequence>MVSGTLVALTLLSVSAVLVFLHHGFFALMLTEPPECFMTLTPMGEARCDQARAQGWSMVPPTLLGGLALLPLVAVFAAWVWPRAAAMRWIAAAALVASPLLGLLVPWS</sequence>
<keyword evidence="3" id="KW-1185">Reference proteome</keyword>
<dbReference type="EMBL" id="RJMB01000011">
    <property type="protein sequence ID" value="RNL84311.1"/>
    <property type="molecule type" value="Genomic_DNA"/>
</dbReference>
<feature type="transmembrane region" description="Helical" evidence="1">
    <location>
        <begin position="63"/>
        <end position="82"/>
    </location>
</feature>
<evidence type="ECO:0000313" key="3">
    <source>
        <dbReference type="Proteomes" id="UP000269198"/>
    </source>
</evidence>
<gene>
    <name evidence="2" type="ORF">EFW17_12150</name>
</gene>
<keyword evidence="1" id="KW-0472">Membrane</keyword>